<reference evidence="1 2" key="1">
    <citation type="submission" date="2020-04" db="EMBL/GenBank/DDBJ databases">
        <title>Perkinsus olseni comparative genomics.</title>
        <authorList>
            <person name="Bogema D.R."/>
        </authorList>
    </citation>
    <scope>NUCLEOTIDE SEQUENCE [LARGE SCALE GENOMIC DNA]</scope>
    <source>
        <strain evidence="1 2">ATCC PRA-207</strain>
    </source>
</reference>
<evidence type="ECO:0000313" key="2">
    <source>
        <dbReference type="Proteomes" id="UP000553632"/>
    </source>
</evidence>
<keyword evidence="2" id="KW-1185">Reference proteome</keyword>
<dbReference type="AlphaFoldDB" id="A0A7J6SVD9"/>
<comment type="caution">
    <text evidence="1">The sequence shown here is derived from an EMBL/GenBank/DDBJ whole genome shotgun (WGS) entry which is preliminary data.</text>
</comment>
<proteinExistence type="predicted"/>
<name>A0A7J6SVD9_PEROL</name>
<protein>
    <submittedName>
        <fullName evidence="1">Uncharacterized protein</fullName>
    </submittedName>
</protein>
<organism evidence="1 2">
    <name type="scientific">Perkinsus olseni</name>
    <name type="common">Perkinsus atlanticus</name>
    <dbReference type="NCBI Taxonomy" id="32597"/>
    <lineage>
        <taxon>Eukaryota</taxon>
        <taxon>Sar</taxon>
        <taxon>Alveolata</taxon>
        <taxon>Perkinsozoa</taxon>
        <taxon>Perkinsea</taxon>
        <taxon>Perkinsida</taxon>
        <taxon>Perkinsidae</taxon>
        <taxon>Perkinsus</taxon>
    </lineage>
</organism>
<feature type="non-terminal residue" evidence="1">
    <location>
        <position position="1"/>
    </location>
</feature>
<dbReference type="Proteomes" id="UP000553632">
    <property type="component" value="Unassembled WGS sequence"/>
</dbReference>
<dbReference type="EMBL" id="JABANO010015651">
    <property type="protein sequence ID" value="KAF4736522.1"/>
    <property type="molecule type" value="Genomic_DNA"/>
</dbReference>
<feature type="non-terminal residue" evidence="1">
    <location>
        <position position="53"/>
    </location>
</feature>
<sequence length="53" mass="6449">RRKPSFPIGPRWKNYSRKQSLASKNDYARQSRVSCRLRWTRIGRQGDCQLQRR</sequence>
<gene>
    <name evidence="1" type="ORF">FOZ63_014353</name>
</gene>
<evidence type="ECO:0000313" key="1">
    <source>
        <dbReference type="EMBL" id="KAF4736522.1"/>
    </source>
</evidence>
<accession>A0A7J6SVD9</accession>